<comment type="pathway">
    <text evidence="2">Carbohydrate biosynthesis; dTDP-L-rhamnose biosynthesis.</text>
</comment>
<dbReference type="GO" id="GO:0008831">
    <property type="term" value="F:dTDP-4-dehydrorhamnose reductase activity"/>
    <property type="evidence" value="ECO:0007669"/>
    <property type="project" value="UniProtKB-EC"/>
</dbReference>
<dbReference type="EC" id="1.1.1.133" evidence="2"/>
<sequence length="287" mass="30704">MEIAVLGEGGQLGTAMQLTNPGFTLRKLGRRDVDLVQLAAGDRAATRAAKDAVSGIGCVVNCAARTDVDKQETDPEGADAVNHRGVARLAELTRARFIHVSTDYVFGSGAPRRPLTPADATDPDTVYGASKLAGEKELIGRKDTLIARTAWLFSGDRLPSKKDFVSTMLRLARAGKPARVVDDQAGSPTFAFDLATGLWEAVNLEATGIVHAVGRGQATWYEVACATYQAAGADPDLVQPCTSEEFPQVARRPSWSVMDTSSWELAGFTPFPEWRSGVERAVTGRIL</sequence>
<dbReference type="PANTHER" id="PTHR10491:SF4">
    <property type="entry name" value="METHIONINE ADENOSYLTRANSFERASE 2 SUBUNIT BETA"/>
    <property type="match status" value="1"/>
</dbReference>
<protein>
    <recommendedName>
        <fullName evidence="2">dTDP-4-dehydrorhamnose reductase</fullName>
        <ecNumber evidence="2">1.1.1.133</ecNumber>
    </recommendedName>
</protein>
<comment type="similarity">
    <text evidence="1 2">Belongs to the dTDP-4-dehydrorhamnose reductase family.</text>
</comment>
<organism evidence="4 5">
    <name type="scientific">Corynebacterium glucuronolyticum</name>
    <dbReference type="NCBI Taxonomy" id="39791"/>
    <lineage>
        <taxon>Bacteria</taxon>
        <taxon>Bacillati</taxon>
        <taxon>Actinomycetota</taxon>
        <taxon>Actinomycetes</taxon>
        <taxon>Mycobacteriales</taxon>
        <taxon>Corynebacteriaceae</taxon>
        <taxon>Corynebacterium</taxon>
    </lineage>
</organism>
<dbReference type="PANTHER" id="PTHR10491">
    <property type="entry name" value="DTDP-4-DEHYDRORHAMNOSE REDUCTASE"/>
    <property type="match status" value="1"/>
</dbReference>
<dbReference type="GeneID" id="92759392"/>
<dbReference type="GO" id="GO:0005829">
    <property type="term" value="C:cytosol"/>
    <property type="evidence" value="ECO:0007669"/>
    <property type="project" value="TreeGrafter"/>
</dbReference>
<evidence type="ECO:0000256" key="2">
    <source>
        <dbReference type="RuleBase" id="RU364082"/>
    </source>
</evidence>
<dbReference type="Proteomes" id="UP000596145">
    <property type="component" value="Chromosome"/>
</dbReference>
<evidence type="ECO:0000313" key="5">
    <source>
        <dbReference type="Proteomes" id="UP000596145"/>
    </source>
</evidence>
<dbReference type="GO" id="GO:0019305">
    <property type="term" value="P:dTDP-rhamnose biosynthetic process"/>
    <property type="evidence" value="ECO:0007669"/>
    <property type="project" value="UniProtKB-UniPathway"/>
</dbReference>
<dbReference type="CDD" id="cd05254">
    <property type="entry name" value="dTDP_HR_like_SDR_e"/>
    <property type="match status" value="1"/>
</dbReference>
<name>A0A7T4EFE4_9CORY</name>
<dbReference type="InterPro" id="IPR036291">
    <property type="entry name" value="NAD(P)-bd_dom_sf"/>
</dbReference>
<keyword evidence="2" id="KW-0560">Oxidoreductase</keyword>
<dbReference type="Pfam" id="PF04321">
    <property type="entry name" value="RmlD_sub_bind"/>
    <property type="match status" value="1"/>
</dbReference>
<dbReference type="Gene3D" id="3.40.50.720">
    <property type="entry name" value="NAD(P)-binding Rossmann-like Domain"/>
    <property type="match status" value="1"/>
</dbReference>
<dbReference type="SUPFAM" id="SSF51735">
    <property type="entry name" value="NAD(P)-binding Rossmann-fold domains"/>
    <property type="match status" value="1"/>
</dbReference>
<keyword evidence="2" id="KW-0521">NADP</keyword>
<dbReference type="OrthoDB" id="9803892at2"/>
<dbReference type="InterPro" id="IPR029903">
    <property type="entry name" value="RmlD-like-bd"/>
</dbReference>
<evidence type="ECO:0000313" key="4">
    <source>
        <dbReference type="EMBL" id="QQB46317.1"/>
    </source>
</evidence>
<feature type="domain" description="RmlD-like substrate binding" evidence="3">
    <location>
        <begin position="1"/>
        <end position="282"/>
    </location>
</feature>
<comment type="function">
    <text evidence="2">Catalyzes the reduction of dTDP-6-deoxy-L-lyxo-4-hexulose to yield dTDP-L-rhamnose.</text>
</comment>
<evidence type="ECO:0000256" key="1">
    <source>
        <dbReference type="ARBA" id="ARBA00010944"/>
    </source>
</evidence>
<dbReference type="EMBL" id="CP066007">
    <property type="protein sequence ID" value="QQB46317.1"/>
    <property type="molecule type" value="Genomic_DNA"/>
</dbReference>
<dbReference type="InterPro" id="IPR005913">
    <property type="entry name" value="dTDP_dehydrorham_reduct"/>
</dbReference>
<dbReference type="RefSeq" id="WP_084036876.1">
    <property type="nucleotide sequence ID" value="NZ_CP066007.1"/>
</dbReference>
<reference evidence="4 5" key="1">
    <citation type="submission" date="2020-12" db="EMBL/GenBank/DDBJ databases">
        <title>FDA dAtabase for Regulatory Grade micrObial Sequences (FDA-ARGOS): Supporting development and validation of Infectious Disease Dx tests.</title>
        <authorList>
            <person name="Sproer C."/>
            <person name="Gronow S."/>
            <person name="Severitt S."/>
            <person name="Schroder I."/>
            <person name="Tallon L."/>
            <person name="Sadzewicz L."/>
            <person name="Zhao X."/>
            <person name="Boylan J."/>
            <person name="Ott S."/>
            <person name="Bowen H."/>
            <person name="Vavikolanu K."/>
            <person name="Mehta A."/>
            <person name="Aluvathingal J."/>
            <person name="Nadendla S."/>
            <person name="Lowell S."/>
            <person name="Myers T."/>
            <person name="Yan Y."/>
            <person name="Sichtig H."/>
        </authorList>
    </citation>
    <scope>NUCLEOTIDE SEQUENCE [LARGE SCALE GENOMIC DNA]</scope>
    <source>
        <strain evidence="4 5">FDAARGOS_1053</strain>
    </source>
</reference>
<dbReference type="Gene3D" id="3.90.25.10">
    <property type="entry name" value="UDP-galactose 4-epimerase, domain 1"/>
    <property type="match status" value="1"/>
</dbReference>
<dbReference type="AlphaFoldDB" id="A0A7T4EFE4"/>
<evidence type="ECO:0000259" key="3">
    <source>
        <dbReference type="Pfam" id="PF04321"/>
    </source>
</evidence>
<gene>
    <name evidence="4" type="ORF">I6I10_12930</name>
</gene>
<dbReference type="UniPathway" id="UPA00124"/>
<proteinExistence type="inferred from homology"/>
<accession>A0A7T4EFE4</accession>